<feature type="transmembrane region" description="Helical" evidence="1">
    <location>
        <begin position="118"/>
        <end position="142"/>
    </location>
</feature>
<keyword evidence="1" id="KW-0472">Membrane</keyword>
<feature type="transmembrane region" description="Helical" evidence="1">
    <location>
        <begin position="12"/>
        <end position="32"/>
    </location>
</feature>
<dbReference type="GeneID" id="59352393"/>
<dbReference type="PANTHER" id="PTHR40465">
    <property type="entry name" value="CHROMOSOME 1, WHOLE GENOME SHOTGUN SEQUENCE"/>
    <property type="match status" value="1"/>
</dbReference>
<evidence type="ECO:0000256" key="1">
    <source>
        <dbReference type="SAM" id="Phobius"/>
    </source>
</evidence>
<feature type="transmembrane region" description="Helical" evidence="1">
    <location>
        <begin position="227"/>
        <end position="249"/>
    </location>
</feature>
<comment type="caution">
    <text evidence="3">The sequence shown here is derived from an EMBL/GenBank/DDBJ whole genome shotgun (WGS) entry which is preliminary data.</text>
</comment>
<keyword evidence="1" id="KW-1133">Transmembrane helix</keyword>
<gene>
    <name evidence="3" type="ORF">MIND_01343500</name>
</gene>
<protein>
    <recommendedName>
        <fullName evidence="2">DUF6534 domain-containing protein</fullName>
    </recommendedName>
</protein>
<sequence length="373" mass="40265">MTVLENIFAPVLLGTWFNSMIYTLELLLVYLFYAQKKSDGQHTLLMRCMVGLLLVADTAGSMGNAAYAYLMLVKRWGDLSFLALNPLPGAVDCITSSFSGFVVQLYLIWRFSILSKNYVVCGILVLGAMTSLGGGIGTGIASLLHREVSQRQKIVPITTVWFAASVATDVCIAAALVFQLRSYDSGFQSTRSMVHRLIVNAVQTGSATATVSIVVLVTFAVRPNTAIALAPGFIVGRVYTCTLLFNLTARRRMGEATNRTVTNVSGEASQWRVAAGSTQTPSRHDPLASVSMGLAGKVLENKDEKLGQADTHVSEFGYRFADTSNNRFASFWGMARSGCYGRGIQTGSRAPSPSCNNLGLLSRRAGNMDTFLS</sequence>
<keyword evidence="4" id="KW-1185">Reference proteome</keyword>
<feature type="transmembrane region" description="Helical" evidence="1">
    <location>
        <begin position="154"/>
        <end position="178"/>
    </location>
</feature>
<evidence type="ECO:0000313" key="4">
    <source>
        <dbReference type="Proteomes" id="UP000636479"/>
    </source>
</evidence>
<dbReference type="RefSeq" id="XP_037213433.1">
    <property type="nucleotide sequence ID" value="XM_037369877.1"/>
</dbReference>
<name>A0A8H6VVE5_9AGAR</name>
<accession>A0A8H6VVE5</accession>
<feature type="domain" description="DUF6534" evidence="2">
    <location>
        <begin position="165"/>
        <end position="252"/>
    </location>
</feature>
<proteinExistence type="predicted"/>
<evidence type="ECO:0000313" key="3">
    <source>
        <dbReference type="EMBL" id="KAF7289704.1"/>
    </source>
</evidence>
<dbReference type="PANTHER" id="PTHR40465:SF1">
    <property type="entry name" value="DUF6534 DOMAIN-CONTAINING PROTEIN"/>
    <property type="match status" value="1"/>
</dbReference>
<feature type="transmembrane region" description="Helical" evidence="1">
    <location>
        <begin position="44"/>
        <end position="69"/>
    </location>
</feature>
<keyword evidence="1" id="KW-0812">Transmembrane</keyword>
<dbReference type="Proteomes" id="UP000636479">
    <property type="component" value="Unassembled WGS sequence"/>
</dbReference>
<dbReference type="Pfam" id="PF20152">
    <property type="entry name" value="DUF6534"/>
    <property type="match status" value="1"/>
</dbReference>
<dbReference type="OrthoDB" id="3203775at2759"/>
<evidence type="ECO:0000259" key="2">
    <source>
        <dbReference type="Pfam" id="PF20152"/>
    </source>
</evidence>
<dbReference type="EMBL" id="JACAZF010000016">
    <property type="protein sequence ID" value="KAF7289704.1"/>
    <property type="molecule type" value="Genomic_DNA"/>
</dbReference>
<reference evidence="3" key="1">
    <citation type="submission" date="2020-05" db="EMBL/GenBank/DDBJ databases">
        <title>Mycena genomes resolve the evolution of fungal bioluminescence.</title>
        <authorList>
            <person name="Tsai I.J."/>
        </authorList>
    </citation>
    <scope>NUCLEOTIDE SEQUENCE</scope>
    <source>
        <strain evidence="3">171206Taipei</strain>
    </source>
</reference>
<dbReference type="InterPro" id="IPR045339">
    <property type="entry name" value="DUF6534"/>
</dbReference>
<organism evidence="3 4">
    <name type="scientific">Mycena indigotica</name>
    <dbReference type="NCBI Taxonomy" id="2126181"/>
    <lineage>
        <taxon>Eukaryota</taxon>
        <taxon>Fungi</taxon>
        <taxon>Dikarya</taxon>
        <taxon>Basidiomycota</taxon>
        <taxon>Agaricomycotina</taxon>
        <taxon>Agaricomycetes</taxon>
        <taxon>Agaricomycetidae</taxon>
        <taxon>Agaricales</taxon>
        <taxon>Marasmiineae</taxon>
        <taxon>Mycenaceae</taxon>
        <taxon>Mycena</taxon>
    </lineage>
</organism>
<dbReference type="AlphaFoldDB" id="A0A8H6VVE5"/>
<feature type="transmembrane region" description="Helical" evidence="1">
    <location>
        <begin position="89"/>
        <end position="109"/>
    </location>
</feature>
<feature type="transmembrane region" description="Helical" evidence="1">
    <location>
        <begin position="198"/>
        <end position="221"/>
    </location>
</feature>